<dbReference type="PANTHER" id="PTHR31640">
    <property type="entry name" value="TRANSMEMBRANE PROTEIN KIAA1109"/>
    <property type="match status" value="1"/>
</dbReference>
<organism evidence="2 3">
    <name type="scientific">Rotaria magnacalcarata</name>
    <dbReference type="NCBI Taxonomy" id="392030"/>
    <lineage>
        <taxon>Eukaryota</taxon>
        <taxon>Metazoa</taxon>
        <taxon>Spiralia</taxon>
        <taxon>Gnathifera</taxon>
        <taxon>Rotifera</taxon>
        <taxon>Eurotatoria</taxon>
        <taxon>Bdelloidea</taxon>
        <taxon>Philodinida</taxon>
        <taxon>Philodinidae</taxon>
        <taxon>Rotaria</taxon>
    </lineage>
</organism>
<reference evidence="2" key="1">
    <citation type="submission" date="2021-02" db="EMBL/GenBank/DDBJ databases">
        <authorList>
            <person name="Nowell W R."/>
        </authorList>
    </citation>
    <scope>NUCLEOTIDE SEQUENCE</scope>
</reference>
<dbReference type="GO" id="GO:0098793">
    <property type="term" value="C:presynapse"/>
    <property type="evidence" value="ECO:0007669"/>
    <property type="project" value="GOC"/>
</dbReference>
<gene>
    <name evidence="2" type="ORF">SMN809_LOCUS72545</name>
</gene>
<dbReference type="InterPro" id="IPR056742">
    <property type="entry name" value="BLTP1_C"/>
</dbReference>
<evidence type="ECO:0000259" key="1">
    <source>
        <dbReference type="Pfam" id="PF25040"/>
    </source>
</evidence>
<dbReference type="InterPro" id="IPR033616">
    <property type="entry name" value="BLTP1"/>
</dbReference>
<evidence type="ECO:0000313" key="3">
    <source>
        <dbReference type="Proteomes" id="UP000676336"/>
    </source>
</evidence>
<feature type="domain" description="Bridge-like lipid transfer protein family member 1 C-terminal" evidence="1">
    <location>
        <begin position="60"/>
        <end position="198"/>
    </location>
</feature>
<evidence type="ECO:0000313" key="2">
    <source>
        <dbReference type="EMBL" id="CAF5191900.1"/>
    </source>
</evidence>
<sequence>SSTSIPIDVVVSIFIQPCVLLFTCLPTHPMECELRLPAVDIVFSSNRTLSDKISSSNDENLNGQIFENSLFGLNFSIYMKDFKLNVYHPFSGESKVHLFEDIRSGQLQTRNALAVSVQSVSINISRTRYVLINEKNEYLNSIQLSIVAQISKAQFEYDIRRFSEILTFPKIWYNRSLARRLFFGDENLATGIPPTNRTTQTLAPTTQIASTLNKTLRKQARIILAIQLKELHISMRMSNVMGKVEWNTKDVYSTGSLTLTSEGKRTFFLSLGLRNSTFQADQGIIGGIIRLKNLRTTGNLKNKTFTISLK</sequence>
<accession>A0A8S3I2W2</accession>
<dbReference type="GO" id="GO:0048488">
    <property type="term" value="P:synaptic vesicle endocytosis"/>
    <property type="evidence" value="ECO:0007669"/>
    <property type="project" value="TreeGrafter"/>
</dbReference>
<feature type="domain" description="Bridge-like lipid transfer protein family member 1 C-terminal" evidence="1">
    <location>
        <begin position="3"/>
        <end position="56"/>
    </location>
</feature>
<dbReference type="EMBL" id="CAJOBI010325936">
    <property type="protein sequence ID" value="CAF5191900.1"/>
    <property type="molecule type" value="Genomic_DNA"/>
</dbReference>
<feature type="non-terminal residue" evidence="2">
    <location>
        <position position="1"/>
    </location>
</feature>
<dbReference type="Pfam" id="PF25040">
    <property type="entry name" value="BLTP1_C"/>
    <property type="match status" value="3"/>
</dbReference>
<dbReference type="Proteomes" id="UP000676336">
    <property type="component" value="Unassembled WGS sequence"/>
</dbReference>
<proteinExistence type="predicted"/>
<dbReference type="AlphaFoldDB" id="A0A8S3I2W2"/>
<dbReference type="PANTHER" id="PTHR31640:SF1">
    <property type="entry name" value="BRIDGE-LIKE LIPID TRANSFER PROTEIN FAMILY MEMBER 1"/>
    <property type="match status" value="1"/>
</dbReference>
<comment type="caution">
    <text evidence="2">The sequence shown here is derived from an EMBL/GenBank/DDBJ whole genome shotgun (WGS) entry which is preliminary data.</text>
</comment>
<protein>
    <recommendedName>
        <fullName evidence="1">Bridge-like lipid transfer protein family member 1 C-terminal domain-containing protein</fullName>
    </recommendedName>
</protein>
<name>A0A8S3I2W2_9BILA</name>
<feature type="domain" description="Bridge-like lipid transfer protein family member 1 C-terminal" evidence="1">
    <location>
        <begin position="219"/>
        <end position="296"/>
    </location>
</feature>